<keyword evidence="6" id="KW-0472">Membrane</keyword>
<protein>
    <submittedName>
        <fullName evidence="9">Long-subunit fatty acid transport protein</fullName>
    </submittedName>
</protein>
<keyword evidence="7" id="KW-0998">Cell outer membrane</keyword>
<evidence type="ECO:0000256" key="1">
    <source>
        <dbReference type="ARBA" id="ARBA00004571"/>
    </source>
</evidence>
<evidence type="ECO:0000256" key="7">
    <source>
        <dbReference type="ARBA" id="ARBA00023237"/>
    </source>
</evidence>
<evidence type="ECO:0000256" key="8">
    <source>
        <dbReference type="SAM" id="SignalP"/>
    </source>
</evidence>
<dbReference type="InterPro" id="IPR005017">
    <property type="entry name" value="OMPP1/FadL/TodX"/>
</dbReference>
<dbReference type="RefSeq" id="WP_183961368.1">
    <property type="nucleotide sequence ID" value="NZ_JACHHP010000004.1"/>
</dbReference>
<keyword evidence="5 8" id="KW-0732">Signal</keyword>
<dbReference type="Gene3D" id="2.40.160.60">
    <property type="entry name" value="Outer membrane protein transport protein (OMPP1/FadL/TodX)"/>
    <property type="match status" value="1"/>
</dbReference>
<keyword evidence="4" id="KW-0812">Transmembrane</keyword>
<proteinExistence type="inferred from homology"/>
<comment type="similarity">
    <text evidence="2">Belongs to the OmpP1/FadL family.</text>
</comment>
<dbReference type="GO" id="GO:0015483">
    <property type="term" value="F:long-chain fatty acid transporting porin activity"/>
    <property type="evidence" value="ECO:0007669"/>
    <property type="project" value="TreeGrafter"/>
</dbReference>
<gene>
    <name evidence="9" type="ORF">HNQ52_002368</name>
</gene>
<dbReference type="PANTHER" id="PTHR35093">
    <property type="entry name" value="OUTER MEMBRANE PROTEIN NMB0088-RELATED"/>
    <property type="match status" value="1"/>
</dbReference>
<dbReference type="AlphaFoldDB" id="A0A7W8D9W8"/>
<dbReference type="PANTHER" id="PTHR35093:SF8">
    <property type="entry name" value="OUTER MEMBRANE PROTEIN NMB0088-RELATED"/>
    <property type="match status" value="1"/>
</dbReference>
<dbReference type="GO" id="GO:0009279">
    <property type="term" value="C:cell outer membrane"/>
    <property type="evidence" value="ECO:0007669"/>
    <property type="project" value="UniProtKB-SubCell"/>
</dbReference>
<feature type="chain" id="PRO_5030785539" evidence="8">
    <location>
        <begin position="24"/>
        <end position="487"/>
    </location>
</feature>
<evidence type="ECO:0000256" key="2">
    <source>
        <dbReference type="ARBA" id="ARBA00008163"/>
    </source>
</evidence>
<name>A0A7W8D9W8_9GAMM</name>
<reference evidence="9 10" key="1">
    <citation type="submission" date="2020-08" db="EMBL/GenBank/DDBJ databases">
        <title>Genomic Encyclopedia of Type Strains, Phase IV (KMG-IV): sequencing the most valuable type-strain genomes for metagenomic binning, comparative biology and taxonomic classification.</title>
        <authorList>
            <person name="Goeker M."/>
        </authorList>
    </citation>
    <scope>NUCLEOTIDE SEQUENCE [LARGE SCALE GENOMIC DNA]</scope>
    <source>
        <strain evidence="9 10">DSM 24163</strain>
    </source>
</reference>
<keyword evidence="10" id="KW-1185">Reference proteome</keyword>
<evidence type="ECO:0000313" key="9">
    <source>
        <dbReference type="EMBL" id="MBB5208818.1"/>
    </source>
</evidence>
<sequence>MSPRALPRAVALVLLAGCGSAAAITNVENNAGIPFSFSNPGARSLGMGGAFLGLADDATAAYTNPAGLTGLGLEQQVSIEGRRQEVDTPFANGGFAEFGPRGGISGVDYGSASDSVNGVSFLSWVLPREGWSIALYRHELVNYESSYRTNPTGFLVDDLEFFLFPYDARTDLEIVNYGVSVGVDVNDVIALGAGLSYYDFDIASSTARFAAATAGNPDDLVSTQRQNGQDNDIGFNLGVMFRVSPQFNIGLAYRSAPEFDYRATNVAGAAFQRDLLGAGVFTGQTLADKRSRFEAPDMFGLGFNWRPNDNLSINLDLNRINYSNLTNSVDTAFLNNPGDPLTLTTQIDIEFDNGDGTTTVIPAGTELPDFVASQFQSAVARTVKADDVFEPRLGVEYFFSEMKYPVSLRAGIWNETRHTLRSKLDPGLDANDASGEVRANAILFSTGHDEVHYSAGFGIAFPSFQLDFATDQSDMQDIYSVSAVWRF</sequence>
<feature type="signal peptide" evidence="8">
    <location>
        <begin position="1"/>
        <end position="23"/>
    </location>
</feature>
<organism evidence="9 10">
    <name type="scientific">Chiayiivirga flava</name>
    <dbReference type="NCBI Taxonomy" id="659595"/>
    <lineage>
        <taxon>Bacteria</taxon>
        <taxon>Pseudomonadati</taxon>
        <taxon>Pseudomonadota</taxon>
        <taxon>Gammaproteobacteria</taxon>
        <taxon>Lysobacterales</taxon>
        <taxon>Lysobacteraceae</taxon>
        <taxon>Chiayiivirga</taxon>
    </lineage>
</organism>
<dbReference type="EMBL" id="JACHHP010000004">
    <property type="protein sequence ID" value="MBB5208818.1"/>
    <property type="molecule type" value="Genomic_DNA"/>
</dbReference>
<evidence type="ECO:0000256" key="4">
    <source>
        <dbReference type="ARBA" id="ARBA00022692"/>
    </source>
</evidence>
<evidence type="ECO:0000256" key="6">
    <source>
        <dbReference type="ARBA" id="ARBA00023136"/>
    </source>
</evidence>
<evidence type="ECO:0000313" key="10">
    <source>
        <dbReference type="Proteomes" id="UP000521199"/>
    </source>
</evidence>
<dbReference type="SUPFAM" id="SSF56935">
    <property type="entry name" value="Porins"/>
    <property type="match status" value="1"/>
</dbReference>
<keyword evidence="3" id="KW-1134">Transmembrane beta strand</keyword>
<evidence type="ECO:0000256" key="3">
    <source>
        <dbReference type="ARBA" id="ARBA00022452"/>
    </source>
</evidence>
<comment type="subcellular location">
    <subcellularLocation>
        <location evidence="1">Cell outer membrane</location>
        <topology evidence="1">Multi-pass membrane protein</topology>
    </subcellularLocation>
</comment>
<evidence type="ECO:0000256" key="5">
    <source>
        <dbReference type="ARBA" id="ARBA00022729"/>
    </source>
</evidence>
<comment type="caution">
    <text evidence="9">The sequence shown here is derived from an EMBL/GenBank/DDBJ whole genome shotgun (WGS) entry which is preliminary data.</text>
</comment>
<accession>A0A7W8D9W8</accession>
<dbReference type="Proteomes" id="UP000521199">
    <property type="component" value="Unassembled WGS sequence"/>
</dbReference>
<dbReference type="Pfam" id="PF03349">
    <property type="entry name" value="Toluene_X"/>
    <property type="match status" value="1"/>
</dbReference>